<dbReference type="KEGG" id="vg:77945181"/>
<dbReference type="RefSeq" id="YP_010669027.1">
    <property type="nucleotide sequence ID" value="NC_070959.1"/>
</dbReference>
<sequence>MALNFPGSPSDGQTYVAPNGTTYVYDATNTLWRVQGGDGENVVFVSATAPVAPTQGKMWWNSDTGAMYIYYIDVDGGQWVPAAATGPAIVAPGQDLQVASLTSSGNVQAASLNSGPLAGFRNKFRNPFFAVFQRSAPVDVGTTYGSTFGADGWSVRGTNLTGGTTSLNVGMPGGSIMSTYLSQTNTGHTDYFYLRQKIESVTTLAGQTATLTVRLQSSVDFSLDPTMFQDFGTGGSTGVTVNSNEGAQTVTSGGIRTLSWTFAIPDISGKTVDAVNDCLHVNLISTATVNGTIQWIAAQLEPGPVSTPFEVRPIQTELALCQRYYIKDFQCSPVPRTTSGSYVLECSGRFTLPVEMRTLPTALSVQSLHSGFVSVSVAVTSPKVINASGDMSAGASGISRLSVNLEAEL</sequence>
<keyword evidence="2" id="KW-1185">Reference proteome</keyword>
<evidence type="ECO:0000313" key="2">
    <source>
        <dbReference type="Proteomes" id="UP000502617"/>
    </source>
</evidence>
<protein>
    <submittedName>
        <fullName evidence="1">Tail fiber protein</fullName>
    </submittedName>
</protein>
<dbReference type="Proteomes" id="UP000502617">
    <property type="component" value="Segment"/>
</dbReference>
<reference evidence="1 2" key="1">
    <citation type="submission" date="2020-03" db="EMBL/GenBank/DDBJ databases">
        <title>The Isolation and Genome Sequence of a Novel Cyanophage S-N03 from the Huanghai Sea, China.</title>
        <authorList>
            <person name="Jiang T."/>
        </authorList>
    </citation>
    <scope>NUCLEOTIDE SEQUENCE [LARGE SCALE GENOMIC DNA]</scope>
</reference>
<name>A0A6G8R5F5_9CAUD</name>
<dbReference type="EMBL" id="MT162466">
    <property type="protein sequence ID" value="QIN96647.1"/>
    <property type="molecule type" value="Genomic_DNA"/>
</dbReference>
<dbReference type="SUPFAM" id="SSF63825">
    <property type="entry name" value="YWTD domain"/>
    <property type="match status" value="1"/>
</dbReference>
<evidence type="ECO:0000313" key="1">
    <source>
        <dbReference type="EMBL" id="QIN96647.1"/>
    </source>
</evidence>
<organism evidence="1 2">
    <name type="scientific">Synechococcus phage S-N03</name>
    <dbReference type="NCBI Taxonomy" id="2718943"/>
    <lineage>
        <taxon>Viruses</taxon>
        <taxon>Duplodnaviria</taxon>
        <taxon>Heunggongvirae</taxon>
        <taxon>Uroviricota</taxon>
        <taxon>Caudoviricetes</taxon>
        <taxon>Pantevenvirales</taxon>
        <taxon>Kyanoviridae</taxon>
        <taxon>Huanghaivirus</taxon>
        <taxon>Huanghaivirus snothree</taxon>
    </lineage>
</organism>
<accession>A0A6G8R5F5</accession>
<proteinExistence type="predicted"/>
<dbReference type="GeneID" id="77945181"/>